<dbReference type="AlphaFoldDB" id="A0A9X2W0D0"/>
<gene>
    <name evidence="3" type="ORF">N0B51_02565</name>
</gene>
<dbReference type="Proteomes" id="UP001142648">
    <property type="component" value="Unassembled WGS sequence"/>
</dbReference>
<dbReference type="PANTHER" id="PTHR37089:SF1">
    <property type="entry name" value="MEMBRANE PROTEIN"/>
    <property type="match status" value="1"/>
</dbReference>
<evidence type="ECO:0000313" key="3">
    <source>
        <dbReference type="EMBL" id="MCT2557859.1"/>
    </source>
</evidence>
<dbReference type="InterPro" id="IPR053167">
    <property type="entry name" value="Spore_coat_component"/>
</dbReference>
<feature type="domain" description="Spore coat protein U/FanG" evidence="2">
    <location>
        <begin position="28"/>
        <end position="157"/>
    </location>
</feature>
<dbReference type="RefSeq" id="WP_259960613.1">
    <property type="nucleotide sequence ID" value="NZ_JAOAMV010000001.1"/>
</dbReference>
<dbReference type="SMART" id="SM00972">
    <property type="entry name" value="SCPU"/>
    <property type="match status" value="1"/>
</dbReference>
<evidence type="ECO:0000256" key="1">
    <source>
        <dbReference type="SAM" id="SignalP"/>
    </source>
</evidence>
<proteinExistence type="predicted"/>
<name>A0A9X2W0D0_9SPHN</name>
<organism evidence="3 4">
    <name type="scientific">Tsuneonella litorea</name>
    <dbReference type="NCBI Taxonomy" id="2976475"/>
    <lineage>
        <taxon>Bacteria</taxon>
        <taxon>Pseudomonadati</taxon>
        <taxon>Pseudomonadota</taxon>
        <taxon>Alphaproteobacteria</taxon>
        <taxon>Sphingomonadales</taxon>
        <taxon>Erythrobacteraceae</taxon>
        <taxon>Tsuneonella</taxon>
    </lineage>
</organism>
<keyword evidence="1" id="KW-0732">Signal</keyword>
<dbReference type="PANTHER" id="PTHR37089">
    <property type="entry name" value="PROTEIN U-RELATED"/>
    <property type="match status" value="1"/>
</dbReference>
<keyword evidence="4" id="KW-1185">Reference proteome</keyword>
<sequence length="160" mass="16398">MRKFAICAAALAATVATPAMAGPNGTITQTMDVLLNVQTSCTLTTPPAMNFGSVNTVTAGTTTTATTSVQCTPNTPYTLRVDNGQHADLTSGQRRLQATAGTVTVDYDLLQADTTAWPVAGVGGTGSGTAQNYSMVGKLVQTTEVAAGNYADVLTITLDY</sequence>
<evidence type="ECO:0000259" key="2">
    <source>
        <dbReference type="Pfam" id="PF05229"/>
    </source>
</evidence>
<evidence type="ECO:0000313" key="4">
    <source>
        <dbReference type="Proteomes" id="UP001142648"/>
    </source>
</evidence>
<protein>
    <submittedName>
        <fullName evidence="3">Spore coat U domain-containing protein</fullName>
    </submittedName>
</protein>
<feature type="signal peptide" evidence="1">
    <location>
        <begin position="1"/>
        <end position="21"/>
    </location>
</feature>
<dbReference type="EMBL" id="JAOAMV010000001">
    <property type="protein sequence ID" value="MCT2557859.1"/>
    <property type="molecule type" value="Genomic_DNA"/>
</dbReference>
<feature type="chain" id="PRO_5040798093" evidence="1">
    <location>
        <begin position="22"/>
        <end position="160"/>
    </location>
</feature>
<comment type="caution">
    <text evidence="3">The sequence shown here is derived from an EMBL/GenBank/DDBJ whole genome shotgun (WGS) entry which is preliminary data.</text>
</comment>
<dbReference type="InterPro" id="IPR007893">
    <property type="entry name" value="Spore_coat_U/FanG"/>
</dbReference>
<accession>A0A9X2W0D0</accession>
<reference evidence="3" key="1">
    <citation type="submission" date="2022-09" db="EMBL/GenBank/DDBJ databases">
        <title>The genome sequence of Tsuneonella sp. YG55.</title>
        <authorList>
            <person name="Liu Y."/>
        </authorList>
    </citation>
    <scope>NUCLEOTIDE SEQUENCE</scope>
    <source>
        <strain evidence="3">YG55</strain>
    </source>
</reference>
<dbReference type="Pfam" id="PF05229">
    <property type="entry name" value="SCPU"/>
    <property type="match status" value="1"/>
</dbReference>